<dbReference type="InterPro" id="IPR011545">
    <property type="entry name" value="DEAD/DEAH_box_helicase_dom"/>
</dbReference>
<dbReference type="Proteomes" id="UP000054166">
    <property type="component" value="Unassembled WGS sequence"/>
</dbReference>
<dbReference type="InParanoid" id="A0A0C3FP80"/>
<evidence type="ECO:0000259" key="1">
    <source>
        <dbReference type="Pfam" id="PF00270"/>
    </source>
</evidence>
<keyword evidence="3" id="KW-1185">Reference proteome</keyword>
<dbReference type="GO" id="GO:0003676">
    <property type="term" value="F:nucleic acid binding"/>
    <property type="evidence" value="ECO:0007669"/>
    <property type="project" value="InterPro"/>
</dbReference>
<dbReference type="EMBL" id="KN833001">
    <property type="protein sequence ID" value="KIM81051.1"/>
    <property type="molecule type" value="Genomic_DNA"/>
</dbReference>
<protein>
    <recommendedName>
        <fullName evidence="1">DEAD/DEAH-box helicase domain-containing protein</fullName>
    </recommendedName>
</protein>
<proteinExistence type="predicted"/>
<dbReference type="OrthoDB" id="3269685at2759"/>
<reference evidence="2 3" key="1">
    <citation type="submission" date="2014-04" db="EMBL/GenBank/DDBJ databases">
        <authorList>
            <consortium name="DOE Joint Genome Institute"/>
            <person name="Kuo A."/>
            <person name="Tarkka M."/>
            <person name="Buscot F."/>
            <person name="Kohler A."/>
            <person name="Nagy L.G."/>
            <person name="Floudas D."/>
            <person name="Copeland A."/>
            <person name="Barry K.W."/>
            <person name="Cichocki N."/>
            <person name="Veneault-Fourrey C."/>
            <person name="LaButti K."/>
            <person name="Lindquist E.A."/>
            <person name="Lipzen A."/>
            <person name="Lundell T."/>
            <person name="Morin E."/>
            <person name="Murat C."/>
            <person name="Sun H."/>
            <person name="Tunlid A."/>
            <person name="Henrissat B."/>
            <person name="Grigoriev I.V."/>
            <person name="Hibbett D.S."/>
            <person name="Martin F."/>
            <person name="Nordberg H.P."/>
            <person name="Cantor M.N."/>
            <person name="Hua S.X."/>
        </authorList>
    </citation>
    <scope>NUCLEOTIDE SEQUENCE [LARGE SCALE GENOMIC DNA]</scope>
    <source>
        <strain evidence="2 3">F 1598</strain>
    </source>
</reference>
<dbReference type="SUPFAM" id="SSF52540">
    <property type="entry name" value="P-loop containing nucleoside triphosphate hydrolases"/>
    <property type="match status" value="1"/>
</dbReference>
<dbReference type="STRING" id="765440.A0A0C3FP80"/>
<reference evidence="3" key="2">
    <citation type="submission" date="2015-01" db="EMBL/GenBank/DDBJ databases">
        <title>Evolutionary Origins and Diversification of the Mycorrhizal Mutualists.</title>
        <authorList>
            <consortium name="DOE Joint Genome Institute"/>
            <consortium name="Mycorrhizal Genomics Consortium"/>
            <person name="Kohler A."/>
            <person name="Kuo A."/>
            <person name="Nagy L.G."/>
            <person name="Floudas D."/>
            <person name="Copeland A."/>
            <person name="Barry K.W."/>
            <person name="Cichocki N."/>
            <person name="Veneault-Fourrey C."/>
            <person name="LaButti K."/>
            <person name="Lindquist E.A."/>
            <person name="Lipzen A."/>
            <person name="Lundell T."/>
            <person name="Morin E."/>
            <person name="Murat C."/>
            <person name="Riley R."/>
            <person name="Ohm R."/>
            <person name="Sun H."/>
            <person name="Tunlid A."/>
            <person name="Henrissat B."/>
            <person name="Grigoriev I.V."/>
            <person name="Hibbett D.S."/>
            <person name="Martin F."/>
        </authorList>
    </citation>
    <scope>NUCLEOTIDE SEQUENCE [LARGE SCALE GENOMIC DNA]</scope>
    <source>
        <strain evidence="3">F 1598</strain>
    </source>
</reference>
<dbReference type="Gene3D" id="3.40.50.300">
    <property type="entry name" value="P-loop containing nucleotide triphosphate hydrolases"/>
    <property type="match status" value="1"/>
</dbReference>
<evidence type="ECO:0000313" key="2">
    <source>
        <dbReference type="EMBL" id="KIM81051.1"/>
    </source>
</evidence>
<sequence>MDELVPSNGPRPDPRGKYDSIQGRQLCKKNLAKYVTYDPHDYILDGVCPVIDGFNLLATTPTGSGKTGFFTLLMLVREIAADKTLAIGNEVFPIDPVMIVVCPTKALEEDIVGLVITNDGMLLTLAKATQSREAGLTAIIINSDTVNLARKWRKLVPTEIKQSNVILGLLIHTYSALKQLEALDILQELLLLLA</sequence>
<dbReference type="InterPro" id="IPR027417">
    <property type="entry name" value="P-loop_NTPase"/>
</dbReference>
<organism evidence="2 3">
    <name type="scientific">Piloderma croceum (strain F 1598)</name>
    <dbReference type="NCBI Taxonomy" id="765440"/>
    <lineage>
        <taxon>Eukaryota</taxon>
        <taxon>Fungi</taxon>
        <taxon>Dikarya</taxon>
        <taxon>Basidiomycota</taxon>
        <taxon>Agaricomycotina</taxon>
        <taxon>Agaricomycetes</taxon>
        <taxon>Agaricomycetidae</taxon>
        <taxon>Atheliales</taxon>
        <taxon>Atheliaceae</taxon>
        <taxon>Piloderma</taxon>
    </lineage>
</organism>
<gene>
    <name evidence="2" type="ORF">PILCRDRAFT_9087</name>
</gene>
<dbReference type="AlphaFoldDB" id="A0A0C3FP80"/>
<dbReference type="Pfam" id="PF00270">
    <property type="entry name" value="DEAD"/>
    <property type="match status" value="1"/>
</dbReference>
<name>A0A0C3FP80_PILCF</name>
<dbReference type="HOGENOM" id="CLU_1402923_0_0_1"/>
<dbReference type="GO" id="GO:0005524">
    <property type="term" value="F:ATP binding"/>
    <property type="evidence" value="ECO:0007669"/>
    <property type="project" value="InterPro"/>
</dbReference>
<feature type="domain" description="DEAD/DEAH-box helicase" evidence="1">
    <location>
        <begin position="50"/>
        <end position="112"/>
    </location>
</feature>
<evidence type="ECO:0000313" key="3">
    <source>
        <dbReference type="Proteomes" id="UP000054166"/>
    </source>
</evidence>
<accession>A0A0C3FP80</accession>